<proteinExistence type="predicted"/>
<dbReference type="CDD" id="cd19091">
    <property type="entry name" value="AKR_PsAKR"/>
    <property type="match status" value="1"/>
</dbReference>
<dbReference type="InterPro" id="IPR036812">
    <property type="entry name" value="NAD(P)_OxRdtase_dom_sf"/>
</dbReference>
<organism evidence="3 4">
    <name type="scientific">Deinococcus detaillensis</name>
    <dbReference type="NCBI Taxonomy" id="2592048"/>
    <lineage>
        <taxon>Bacteria</taxon>
        <taxon>Thermotogati</taxon>
        <taxon>Deinococcota</taxon>
        <taxon>Deinococci</taxon>
        <taxon>Deinococcales</taxon>
        <taxon>Deinococcaceae</taxon>
        <taxon>Deinococcus</taxon>
    </lineage>
</organism>
<evidence type="ECO:0000313" key="4">
    <source>
        <dbReference type="Proteomes" id="UP000316092"/>
    </source>
</evidence>
<dbReference type="AlphaFoldDB" id="A0A553UHD9"/>
<protein>
    <submittedName>
        <fullName evidence="3">Aldo/keto reductase</fullName>
    </submittedName>
</protein>
<dbReference type="InterPro" id="IPR023210">
    <property type="entry name" value="NADP_OxRdtase_dom"/>
</dbReference>
<dbReference type="EMBL" id="VKDB01000039">
    <property type="protein sequence ID" value="TSA79629.1"/>
    <property type="molecule type" value="Genomic_DNA"/>
</dbReference>
<comment type="caution">
    <text evidence="3">The sequence shown here is derived from an EMBL/GenBank/DDBJ whole genome shotgun (WGS) entry which is preliminary data.</text>
</comment>
<gene>
    <name evidence="3" type="ORF">FNU79_17690</name>
</gene>
<dbReference type="PRINTS" id="PR00069">
    <property type="entry name" value="ALDKETRDTASE"/>
</dbReference>
<keyword evidence="4" id="KW-1185">Reference proteome</keyword>
<dbReference type="Gene3D" id="3.20.20.100">
    <property type="entry name" value="NADP-dependent oxidoreductase domain"/>
    <property type="match status" value="1"/>
</dbReference>
<accession>A0A553UHD9</accession>
<evidence type="ECO:0000259" key="2">
    <source>
        <dbReference type="Pfam" id="PF00248"/>
    </source>
</evidence>
<dbReference type="PANTHER" id="PTHR43364">
    <property type="entry name" value="NADH-SPECIFIC METHYLGLYOXAL REDUCTASE-RELATED"/>
    <property type="match status" value="1"/>
</dbReference>
<dbReference type="PROSITE" id="PS00062">
    <property type="entry name" value="ALDOKETO_REDUCTASE_2"/>
    <property type="match status" value="1"/>
</dbReference>
<keyword evidence="1" id="KW-0560">Oxidoreductase</keyword>
<evidence type="ECO:0000256" key="1">
    <source>
        <dbReference type="ARBA" id="ARBA00023002"/>
    </source>
</evidence>
<sequence>MEYRSLGRSGLIVSAFGLGTMQFGAGMNMGSLDQQATTDMVKFALDQGINFIDTADVYSRGQSETQLGVALSGIREEVVLASKFRLPMSDTNLNRSGATRVNILRGVESSLKRLQTDYLDLYQVHGWDSHTPLEETLSTLNDLVRQGMVRHIGLSNYLAWQAATALGIQERRGWEPFVTAQLYYSLVGRELEHGWIDLAKYSGLGILVWSPLAGGYLSAKYDGPEDAPEGTRFGEAGQFVPFDWDKGRPVLEALRQVAQRRGVTPAQVALKWTVSQPGISSVITAARSTERLGENIRSLDIQLTDEDRRELDQASHPGTPYPLWMVRQLDQAEDPRTRALEPELFESGNVWKDLRQGEQK</sequence>
<dbReference type="OrthoDB" id="9773828at2"/>
<dbReference type="InterPro" id="IPR018170">
    <property type="entry name" value="Aldo/ket_reductase_CS"/>
</dbReference>
<dbReference type="Pfam" id="PF00248">
    <property type="entry name" value="Aldo_ket_red"/>
    <property type="match status" value="1"/>
</dbReference>
<dbReference type="InterPro" id="IPR050523">
    <property type="entry name" value="AKR_Detox_Biosynth"/>
</dbReference>
<dbReference type="RefSeq" id="WP_143722117.1">
    <property type="nucleotide sequence ID" value="NZ_VKDB01000039.1"/>
</dbReference>
<evidence type="ECO:0000313" key="3">
    <source>
        <dbReference type="EMBL" id="TSA79629.1"/>
    </source>
</evidence>
<dbReference type="GO" id="GO:0005829">
    <property type="term" value="C:cytosol"/>
    <property type="evidence" value="ECO:0007669"/>
    <property type="project" value="TreeGrafter"/>
</dbReference>
<dbReference type="Proteomes" id="UP000316092">
    <property type="component" value="Unassembled WGS sequence"/>
</dbReference>
<name>A0A553UHD9_9DEIO</name>
<feature type="domain" description="NADP-dependent oxidoreductase" evidence="2">
    <location>
        <begin position="17"/>
        <end position="314"/>
    </location>
</feature>
<dbReference type="SUPFAM" id="SSF51430">
    <property type="entry name" value="NAD(P)-linked oxidoreductase"/>
    <property type="match status" value="1"/>
</dbReference>
<dbReference type="PANTHER" id="PTHR43364:SF18">
    <property type="entry name" value="OXIDOREDUCTASE"/>
    <property type="match status" value="1"/>
</dbReference>
<reference evidence="3 4" key="1">
    <citation type="submission" date="2019-07" db="EMBL/GenBank/DDBJ databases">
        <title>Deinococcus detaillus sp. nov., isolated from humus soil in Antarctica.</title>
        <authorList>
            <person name="Zhang K."/>
        </authorList>
    </citation>
    <scope>NUCLEOTIDE SEQUENCE [LARGE SCALE GENOMIC DNA]</scope>
    <source>
        <strain evidence="3 4">H1</strain>
    </source>
</reference>
<dbReference type="GO" id="GO:0016491">
    <property type="term" value="F:oxidoreductase activity"/>
    <property type="evidence" value="ECO:0007669"/>
    <property type="project" value="UniProtKB-KW"/>
</dbReference>
<dbReference type="InterPro" id="IPR020471">
    <property type="entry name" value="AKR"/>
</dbReference>
<dbReference type="FunFam" id="3.20.20.100:FF:000004">
    <property type="entry name" value="Oxidoreductase, aldo/keto reductase"/>
    <property type="match status" value="1"/>
</dbReference>